<dbReference type="AlphaFoldDB" id="A0A1C0YT02"/>
<keyword evidence="3" id="KW-1185">Reference proteome</keyword>
<gene>
    <name evidence="2" type="ORF">A6K76_11780</name>
</gene>
<proteinExistence type="predicted"/>
<feature type="region of interest" description="Disordered" evidence="1">
    <location>
        <begin position="1"/>
        <end position="46"/>
    </location>
</feature>
<dbReference type="Proteomes" id="UP000093482">
    <property type="component" value="Unassembled WGS sequence"/>
</dbReference>
<name>A0A1C0YT02_9BACL</name>
<comment type="caution">
    <text evidence="2">The sequence shown here is derived from an EMBL/GenBank/DDBJ whole genome shotgun (WGS) entry which is preliminary data.</text>
</comment>
<evidence type="ECO:0000256" key="1">
    <source>
        <dbReference type="SAM" id="MobiDB-lite"/>
    </source>
</evidence>
<accession>A0A1C0YT02</accession>
<evidence type="ECO:0000313" key="2">
    <source>
        <dbReference type="EMBL" id="OCS90281.1"/>
    </source>
</evidence>
<feature type="compositionally biased region" description="Acidic residues" evidence="1">
    <location>
        <begin position="30"/>
        <end position="46"/>
    </location>
</feature>
<evidence type="ECO:0000313" key="3">
    <source>
        <dbReference type="Proteomes" id="UP000093482"/>
    </source>
</evidence>
<feature type="compositionally biased region" description="Low complexity" evidence="1">
    <location>
        <begin position="1"/>
        <end position="23"/>
    </location>
</feature>
<protein>
    <submittedName>
        <fullName evidence="2">Uncharacterized protein</fullName>
    </submittedName>
</protein>
<reference evidence="2 3" key="1">
    <citation type="submission" date="2016-07" db="EMBL/GenBank/DDBJ databases">
        <title>Caryophanon latum genome sequencing.</title>
        <authorList>
            <person name="Verma A."/>
            <person name="Pal Y."/>
            <person name="Krishnamurthi S."/>
        </authorList>
    </citation>
    <scope>NUCLEOTIDE SEQUENCE [LARGE SCALE GENOMIC DNA]</scope>
    <source>
        <strain evidence="2 3">DSM 14151</strain>
    </source>
</reference>
<dbReference type="EMBL" id="MATO01000038">
    <property type="protein sequence ID" value="OCS90281.1"/>
    <property type="molecule type" value="Genomic_DNA"/>
</dbReference>
<sequence length="297" mass="33789">MLSNEPAPTTETEAPAEQPTTETNGNEEQATGEEPVENDGETIDDDELTAEEILDEKEEHVEEEAIPLTALERNLFNGAVDAIDSLLQWDSYHSVKTTDHVVRTNPDNSYSYKHTLSYMKQPHETHLIYESENPQYMEIYANDTDGMYANDSADEPNWTYTMDRDTIEMWQEEPLPDTTELLRLIATESETFTVVDEDAQMIEFSLAVPSTTIDDLLDVGDSEPPTMFLNLTLTMTFSERGVEEYKIVSDYVTQENDEGQITIEETFTEVNNLANVRVPAHVKEQAVLDDEVIEWNE</sequence>
<organism evidence="2 3">
    <name type="scientific">Caryophanon latum</name>
    <dbReference type="NCBI Taxonomy" id="33977"/>
    <lineage>
        <taxon>Bacteria</taxon>
        <taxon>Bacillati</taxon>
        <taxon>Bacillota</taxon>
        <taxon>Bacilli</taxon>
        <taxon>Bacillales</taxon>
        <taxon>Caryophanaceae</taxon>
        <taxon>Caryophanon</taxon>
    </lineage>
</organism>